<evidence type="ECO:0000313" key="2">
    <source>
        <dbReference type="Proteomes" id="UP000249922"/>
    </source>
</evidence>
<protein>
    <recommendedName>
        <fullName evidence="3">FAD/NAD(P)-binding domain-containing protein</fullName>
    </recommendedName>
</protein>
<dbReference type="Gene3D" id="3.50.50.60">
    <property type="entry name" value="FAD/NAD(P)-binding domain"/>
    <property type="match status" value="2"/>
</dbReference>
<proteinExistence type="predicted"/>
<accession>A0ABN5M7Y4</accession>
<keyword evidence="2" id="KW-1185">Reference proteome</keyword>
<gene>
    <name evidence="1" type="ORF">DPM13_16340</name>
</gene>
<evidence type="ECO:0008006" key="3">
    <source>
        <dbReference type="Google" id="ProtNLM"/>
    </source>
</evidence>
<dbReference type="RefSeq" id="WP_112888412.1">
    <property type="nucleotide sequence ID" value="NZ_CP030239.1"/>
</dbReference>
<reference evidence="1 2" key="1">
    <citation type="submission" date="2018-06" db="EMBL/GenBank/DDBJ databases">
        <title>Complete genome sequence of Paracoccus mutanolyticus strain RSP-02 isolated from cellulosic waste.</title>
        <authorList>
            <person name="Amrutha R.N."/>
            <person name="Shrivastav A."/>
            <person name="Buddana S.K."/>
            <person name="Deshpande U."/>
            <person name="Prakasham R.S."/>
        </authorList>
    </citation>
    <scope>NUCLEOTIDE SEQUENCE [LARGE SCALE GENOMIC DNA]</scope>
    <source>
        <strain evidence="1 2">RSP-02</strain>
    </source>
</reference>
<evidence type="ECO:0000313" key="1">
    <source>
        <dbReference type="EMBL" id="AWX93992.1"/>
    </source>
</evidence>
<sequence length="60" mass="6339">MRELEPADDGLILHTDDGEISAAFVIWACGQFGTPSDGGLIGAEHARVLQMTTKMGAISH</sequence>
<dbReference type="EMBL" id="CP030239">
    <property type="protein sequence ID" value="AWX93992.1"/>
    <property type="molecule type" value="Genomic_DNA"/>
</dbReference>
<dbReference type="Proteomes" id="UP000249922">
    <property type="component" value="Chromosome"/>
</dbReference>
<organism evidence="1 2">
    <name type="scientific">Paracoccus mutanolyticus</name>
    <dbReference type="NCBI Taxonomy" id="1499308"/>
    <lineage>
        <taxon>Bacteria</taxon>
        <taxon>Pseudomonadati</taxon>
        <taxon>Pseudomonadota</taxon>
        <taxon>Alphaproteobacteria</taxon>
        <taxon>Rhodobacterales</taxon>
        <taxon>Paracoccaceae</taxon>
        <taxon>Paracoccus</taxon>
    </lineage>
</organism>
<name>A0ABN5M7Y4_9RHOB</name>
<dbReference type="InterPro" id="IPR036188">
    <property type="entry name" value="FAD/NAD-bd_sf"/>
</dbReference>